<dbReference type="InterPro" id="IPR019291">
    <property type="entry name" value="Host_attachment_protein"/>
</dbReference>
<keyword evidence="2" id="KW-1185">Reference proteome</keyword>
<sequence length="219" mass="25390">MRRRCSVGMRMPARVRNKRISRMKGNACCSCTVSGPCDCLTSGPFYNVAYQTPRFCAGRYTVPSMYPNLQEESMQTTWVLAADGYRARIFEWSADQHLHEVEDMVNPKGRMKNEDINAEPQDRFYGKGAQAPSDTYEPDVTPVKKEVERFSETVARELDKARNEHRFDKLCVIAAPEMLGLLRENMTKEVQQMVEEEIPKDISWFEGHQVEEYLRQRPH</sequence>
<gene>
    <name evidence="1" type="ORF">E4O92_18545</name>
</gene>
<dbReference type="EMBL" id="SPUM01000123">
    <property type="protein sequence ID" value="TFW29547.1"/>
    <property type="molecule type" value="Genomic_DNA"/>
</dbReference>
<proteinExistence type="predicted"/>
<dbReference type="Pfam" id="PF10116">
    <property type="entry name" value="Host_attach"/>
    <property type="match status" value="1"/>
</dbReference>
<dbReference type="OrthoDB" id="329419at2"/>
<name>A0A4Y9SVL3_9BURK</name>
<comment type="caution">
    <text evidence="1">The sequence shown here is derived from an EMBL/GenBank/DDBJ whole genome shotgun (WGS) entry which is preliminary data.</text>
</comment>
<dbReference type="AlphaFoldDB" id="A0A4Y9SVL3"/>
<accession>A0A4Y9SVL3</accession>
<evidence type="ECO:0000313" key="1">
    <source>
        <dbReference type="EMBL" id="TFW29547.1"/>
    </source>
</evidence>
<dbReference type="Proteomes" id="UP000297258">
    <property type="component" value="Unassembled WGS sequence"/>
</dbReference>
<protein>
    <submittedName>
        <fullName evidence="1">Host attachment protein</fullName>
    </submittedName>
</protein>
<reference evidence="1 2" key="1">
    <citation type="submission" date="2019-03" db="EMBL/GenBank/DDBJ databases">
        <title>Draft genome of Massilia hortus sp. nov., a novel bacterial species of the Oxalobacteraceae family.</title>
        <authorList>
            <person name="Peta V."/>
            <person name="Raths R."/>
            <person name="Bucking H."/>
        </authorList>
    </citation>
    <scope>NUCLEOTIDE SEQUENCE [LARGE SCALE GENOMIC DNA]</scope>
    <source>
        <strain evidence="1 2">ONC3</strain>
    </source>
</reference>
<evidence type="ECO:0000313" key="2">
    <source>
        <dbReference type="Proteomes" id="UP000297258"/>
    </source>
</evidence>
<organism evidence="1 2">
    <name type="scientific">Massilia horti</name>
    <dbReference type="NCBI Taxonomy" id="2562153"/>
    <lineage>
        <taxon>Bacteria</taxon>
        <taxon>Pseudomonadati</taxon>
        <taxon>Pseudomonadota</taxon>
        <taxon>Betaproteobacteria</taxon>
        <taxon>Burkholderiales</taxon>
        <taxon>Oxalobacteraceae</taxon>
        <taxon>Telluria group</taxon>
        <taxon>Massilia</taxon>
    </lineage>
</organism>